<dbReference type="STRING" id="690850.Desaf_2940"/>
<evidence type="ECO:0000313" key="7">
    <source>
        <dbReference type="EMBL" id="EGJ51248.1"/>
    </source>
</evidence>
<dbReference type="EMBL" id="CP003221">
    <property type="protein sequence ID" value="EGJ51248.1"/>
    <property type="molecule type" value="Genomic_DNA"/>
</dbReference>
<gene>
    <name evidence="7" type="ORF">Desaf_2940</name>
</gene>
<dbReference type="GO" id="GO:0006307">
    <property type="term" value="P:DNA alkylation repair"/>
    <property type="evidence" value="ECO:0007669"/>
    <property type="project" value="TreeGrafter"/>
</dbReference>
<dbReference type="EC" id="3.2.2.21" evidence="2"/>
<dbReference type="InterPro" id="IPR051912">
    <property type="entry name" value="Alkylbase_DNA_Glycosylase/TA"/>
</dbReference>
<dbReference type="SUPFAM" id="SSF48150">
    <property type="entry name" value="DNA-glycosylase"/>
    <property type="match status" value="1"/>
</dbReference>
<keyword evidence="4" id="KW-0234">DNA repair</keyword>
<evidence type="ECO:0000259" key="6">
    <source>
        <dbReference type="SMART" id="SM01009"/>
    </source>
</evidence>
<dbReference type="RefSeq" id="WP_014260904.1">
    <property type="nucleotide sequence ID" value="NC_016629.1"/>
</dbReference>
<dbReference type="GO" id="GO:0008725">
    <property type="term" value="F:DNA-3-methyladenine glycosylase activity"/>
    <property type="evidence" value="ECO:0007669"/>
    <property type="project" value="TreeGrafter"/>
</dbReference>
<proteinExistence type="predicted"/>
<evidence type="ECO:0000256" key="3">
    <source>
        <dbReference type="ARBA" id="ARBA00022763"/>
    </source>
</evidence>
<dbReference type="AlphaFoldDB" id="F3Z239"/>
<dbReference type="Gene3D" id="1.10.340.30">
    <property type="entry name" value="Hypothetical protein, domain 2"/>
    <property type="match status" value="1"/>
</dbReference>
<evidence type="ECO:0000256" key="1">
    <source>
        <dbReference type="ARBA" id="ARBA00000086"/>
    </source>
</evidence>
<dbReference type="Proteomes" id="UP000007844">
    <property type="component" value="Chromosome"/>
</dbReference>
<dbReference type="SMART" id="SM01009">
    <property type="entry name" value="AlkA_N"/>
    <property type="match status" value="1"/>
</dbReference>
<dbReference type="HOGENOM" id="CLU_000445_72_3_7"/>
<organism evidence="7 8">
    <name type="scientific">Desulfocurvibacter africanus subsp. africanus str. Walvis Bay</name>
    <dbReference type="NCBI Taxonomy" id="690850"/>
    <lineage>
        <taxon>Bacteria</taxon>
        <taxon>Pseudomonadati</taxon>
        <taxon>Thermodesulfobacteriota</taxon>
        <taxon>Desulfovibrionia</taxon>
        <taxon>Desulfovibrionales</taxon>
        <taxon>Desulfovibrionaceae</taxon>
        <taxon>Desulfocurvibacter</taxon>
    </lineage>
</organism>
<dbReference type="SMART" id="SM00478">
    <property type="entry name" value="ENDO3c"/>
    <property type="match status" value="1"/>
</dbReference>
<evidence type="ECO:0000256" key="2">
    <source>
        <dbReference type="ARBA" id="ARBA00012000"/>
    </source>
</evidence>
<dbReference type="GO" id="GO:0032131">
    <property type="term" value="F:alkylated DNA binding"/>
    <property type="evidence" value="ECO:0007669"/>
    <property type="project" value="TreeGrafter"/>
</dbReference>
<dbReference type="Pfam" id="PF00730">
    <property type="entry name" value="HhH-GPD"/>
    <property type="match status" value="1"/>
</dbReference>
<keyword evidence="3" id="KW-0227">DNA damage</keyword>
<dbReference type="GO" id="GO:0006285">
    <property type="term" value="P:base-excision repair, AP site formation"/>
    <property type="evidence" value="ECO:0007669"/>
    <property type="project" value="TreeGrafter"/>
</dbReference>
<dbReference type="KEGG" id="daf:Desaf_2940"/>
<evidence type="ECO:0000259" key="5">
    <source>
        <dbReference type="SMART" id="SM00478"/>
    </source>
</evidence>
<dbReference type="GO" id="GO:0005737">
    <property type="term" value="C:cytoplasm"/>
    <property type="evidence" value="ECO:0007669"/>
    <property type="project" value="TreeGrafter"/>
</dbReference>
<dbReference type="Gene3D" id="1.10.1670.40">
    <property type="match status" value="1"/>
</dbReference>
<dbReference type="GO" id="GO:0043916">
    <property type="term" value="F:DNA-7-methylguanine glycosylase activity"/>
    <property type="evidence" value="ECO:0007669"/>
    <property type="project" value="TreeGrafter"/>
</dbReference>
<comment type="catalytic activity">
    <reaction evidence="1">
        <text>Hydrolysis of alkylated DNA, releasing 3-methyladenine, 3-methylguanine, 7-methylguanine and 7-methyladenine.</text>
        <dbReference type="EC" id="3.2.2.21"/>
    </reaction>
</comment>
<name>F3Z239_DESAF</name>
<dbReference type="eggNOG" id="COG0122">
    <property type="taxonomic scope" value="Bacteria"/>
</dbReference>
<keyword evidence="8" id="KW-1185">Reference proteome</keyword>
<dbReference type="PANTHER" id="PTHR43003:SF13">
    <property type="entry name" value="DNA-3-METHYLADENINE GLYCOSYLASE 2"/>
    <property type="match status" value="1"/>
</dbReference>
<feature type="domain" description="HhH-GPD" evidence="5">
    <location>
        <begin position="156"/>
        <end position="318"/>
    </location>
</feature>
<dbReference type="InterPro" id="IPR003265">
    <property type="entry name" value="HhH-GPD_domain"/>
</dbReference>
<dbReference type="PANTHER" id="PTHR43003">
    <property type="entry name" value="DNA-3-METHYLADENINE GLYCOSYLASE"/>
    <property type="match status" value="1"/>
</dbReference>
<dbReference type="InterPro" id="IPR011257">
    <property type="entry name" value="DNA_glycosylase"/>
</dbReference>
<protein>
    <recommendedName>
        <fullName evidence="2">DNA-3-methyladenine glycosylase II</fullName>
        <ecNumber evidence="2">3.2.2.21</ecNumber>
    </recommendedName>
</protein>
<dbReference type="InterPro" id="IPR010316">
    <property type="entry name" value="AlkA_N"/>
</dbReference>
<feature type="domain" description="DNA-3-methyladenine glycosylase AlkA N-terminal" evidence="6">
    <location>
        <begin position="15"/>
        <end position="146"/>
    </location>
</feature>
<sequence>MTPPALLQNTMLSCVVELPHDFRADDVLAFHGRDSAQIAEYTDAQTFMKGLMWSGLAACLTIRFHARHADVELKIDKSPIDSAPLDRMEPNASSDANETAELRRMAVRMLGLTQQIDDFERTYRAHPQLGPLIAGHPGLRVPLTASPFEALAWAITGQQISLGVAISLRRKMILAAGVRHSSGLACHPDAQRLSRLTEADLRQAGFSQAKAQTLMILCHLISEHRLPLDAWVDALPVDTIREQLLAIRGIGPWTVEYTLLRGFGWLDGSLHGDAAVRRSLQALLGCTEKLTSEQTKQWLAPFSPWRALVAAHLWAALGVKGA</sequence>
<evidence type="ECO:0000313" key="8">
    <source>
        <dbReference type="Proteomes" id="UP000007844"/>
    </source>
</evidence>
<evidence type="ECO:0000256" key="4">
    <source>
        <dbReference type="ARBA" id="ARBA00023204"/>
    </source>
</evidence>
<dbReference type="CDD" id="cd00056">
    <property type="entry name" value="ENDO3c"/>
    <property type="match status" value="1"/>
</dbReference>
<dbReference type="GO" id="GO:0032993">
    <property type="term" value="C:protein-DNA complex"/>
    <property type="evidence" value="ECO:0007669"/>
    <property type="project" value="TreeGrafter"/>
</dbReference>
<accession>F3Z239</accession>
<reference evidence="7 8" key="1">
    <citation type="journal article" date="2011" name="J. Bacteriol.">
        <title>Genome sequence of the mercury-methylating and pleomorphic Desulfovibrio africanus Strain Walvis Bay.</title>
        <authorList>
            <person name="Brown S.D."/>
            <person name="Wall J.D."/>
            <person name="Kucken A.M."/>
            <person name="Gilmour C.C."/>
            <person name="Podar M."/>
            <person name="Brandt C.C."/>
            <person name="Teshima H."/>
            <person name="Detter J.C."/>
            <person name="Han C.S."/>
            <person name="Land M.L."/>
            <person name="Lucas S."/>
            <person name="Han J."/>
            <person name="Pennacchio L."/>
            <person name="Nolan M."/>
            <person name="Pitluck S."/>
            <person name="Woyke T."/>
            <person name="Goodwin L."/>
            <person name="Palumbo A.V."/>
            <person name="Elias D.A."/>
        </authorList>
    </citation>
    <scope>NUCLEOTIDE SEQUENCE [LARGE SCALE GENOMIC DNA]</scope>
    <source>
        <strain evidence="7 8">Walvis Bay</strain>
    </source>
</reference>